<gene>
    <name evidence="3" type="primary">LOC111102537</name>
</gene>
<sequence length="162" mass="18423">METTVCRPPMCCKDSHMNAFSRTFCSECIPGYFGPNCTLPCRFPNYGLLCQSACACNETDCNHRTGCPTPTVGSVSNDMSMKRNHSGFPQNVKIFYVSNLHFTSNLRITSMKVSGSFWNNLSIRYKVMFVSSICIIVMVFLTLTSRFLTTKRWKYTVLSFYC</sequence>
<dbReference type="RefSeq" id="XP_022291039.1">
    <property type="nucleotide sequence ID" value="XM_022435331.1"/>
</dbReference>
<accession>A0A8B8ALV5</accession>
<dbReference type="OrthoDB" id="10530170at2759"/>
<proteinExistence type="predicted"/>
<reference evidence="3" key="1">
    <citation type="submission" date="2025-08" db="UniProtKB">
        <authorList>
            <consortium name="RefSeq"/>
        </authorList>
    </citation>
    <scope>IDENTIFICATION</scope>
    <source>
        <tissue evidence="3">Whole sample</tissue>
    </source>
</reference>
<evidence type="ECO:0000313" key="3">
    <source>
        <dbReference type="RefSeq" id="XP_022291039.1"/>
    </source>
</evidence>
<evidence type="ECO:0000256" key="1">
    <source>
        <dbReference type="SAM" id="Phobius"/>
    </source>
</evidence>
<dbReference type="AlphaFoldDB" id="A0A8B8ALV5"/>
<organism evidence="2 3">
    <name type="scientific">Crassostrea virginica</name>
    <name type="common">Eastern oyster</name>
    <dbReference type="NCBI Taxonomy" id="6565"/>
    <lineage>
        <taxon>Eukaryota</taxon>
        <taxon>Metazoa</taxon>
        <taxon>Spiralia</taxon>
        <taxon>Lophotrochozoa</taxon>
        <taxon>Mollusca</taxon>
        <taxon>Bivalvia</taxon>
        <taxon>Autobranchia</taxon>
        <taxon>Pteriomorphia</taxon>
        <taxon>Ostreida</taxon>
        <taxon>Ostreoidea</taxon>
        <taxon>Ostreidae</taxon>
        <taxon>Crassostrea</taxon>
    </lineage>
</organism>
<name>A0A8B8ALV5_CRAVI</name>
<evidence type="ECO:0000313" key="2">
    <source>
        <dbReference type="Proteomes" id="UP000694844"/>
    </source>
</evidence>
<dbReference type="KEGG" id="cvn:111102537"/>
<dbReference type="GeneID" id="111102537"/>
<keyword evidence="1" id="KW-0472">Membrane</keyword>
<protein>
    <submittedName>
        <fullName evidence="3">Platelet endothelial aggregation receptor 1-like</fullName>
    </submittedName>
</protein>
<keyword evidence="1" id="KW-1133">Transmembrane helix</keyword>
<feature type="transmembrane region" description="Helical" evidence="1">
    <location>
        <begin position="127"/>
        <end position="148"/>
    </location>
</feature>
<keyword evidence="2" id="KW-1185">Reference proteome</keyword>
<dbReference type="Gene3D" id="2.170.300.10">
    <property type="entry name" value="Tie2 ligand-binding domain superfamily"/>
    <property type="match status" value="1"/>
</dbReference>
<dbReference type="Proteomes" id="UP000694844">
    <property type="component" value="Chromosome 7"/>
</dbReference>
<keyword evidence="1" id="KW-0812">Transmembrane</keyword>